<evidence type="ECO:0000313" key="8">
    <source>
        <dbReference type="Proteomes" id="UP000247498"/>
    </source>
</evidence>
<keyword evidence="2" id="KW-0378">Hydrolase</keyword>
<dbReference type="InterPro" id="IPR015894">
    <property type="entry name" value="Guanylate-bd_N"/>
</dbReference>
<dbReference type="Proteomes" id="UP000247498">
    <property type="component" value="Unassembled WGS sequence"/>
</dbReference>
<dbReference type="AlphaFoldDB" id="A0A2V0PL45"/>
<evidence type="ECO:0000256" key="5">
    <source>
        <dbReference type="SAM" id="MobiDB-lite"/>
    </source>
</evidence>
<sequence length="811" mass="84331">MSWFSRVGGGVGDGGAPAAPAPSAAGARATAGAAKAGRPQGGQPLLLIGFDEGARKWFVNPEAAALLERVPGPLCTLAVCGRARQGKSFLLTTLLGRLTGQELPSGFKISPTQRSCTRGLWVWSEPIPSTDASGRPCNLLLVDCEGIDAVDQGAQHSAQIFSLAVLLSSVFVYNSLGAIDAVALERLAMVCELAKRIKDKSGRGGGLDYWPAFVWLLRDFQLIIESSGAGGGPSSPASYLEDVLAERRGAGVEESGNQMRATIKSVFPERDAFTLLRPMLLEDELANLDKFPFSKLRPEFRKGVDELTRLLRLKAHPLAVAGQLLSGRAYCQLAGAYCDAINGGAVPQLVTAWQGVARAECQHALDAALSAYEGSFTADAARSEEELLTTHQAALSAALAAFKAGALGDAALTGEFEERLRKTVDVRFTAARAKLRAAAEAAAGGLLSSGASKLAVLVEAPGARVEDVANELRRFYAEFDAAVPGAAKWQRAAEFAAATALPAAARLHAAAIAERDEARKRAADADKRSAQMRADAGRAADADARAAQLEAELASARDAAAAAGARASSQAALLAQAQQDLAAARSGAQDAAALHRDLEAARAEAGRAAAAAAAAEARVKQLEAAAAEAAREAAQLRTALAEAQGAVEQARAAADRVAAEKSDERATANRSLKELAELQAQLAGEREAHDATRGLLRDAEATATDLRRRLEQQAAATPQRAPAAGFAAGAPPSPLSPMSPGAASPEVAAGDAAAAAAALPEDVGSLTLAELKEWVTSYRLEDGDYMALASRPRAKKAEWVEYVKRRAGRSD</sequence>
<comment type="similarity">
    <text evidence="4">Belongs to the TRAFAC class dynamin-like GTPase superfamily. GB1/RHD3 GTPase family.</text>
</comment>
<name>A0A2V0PL45_9CHLO</name>
<feature type="region of interest" description="Disordered" evidence="5">
    <location>
        <begin position="1"/>
        <end position="23"/>
    </location>
</feature>
<dbReference type="InterPro" id="IPR027417">
    <property type="entry name" value="P-loop_NTPase"/>
</dbReference>
<dbReference type="Gene3D" id="3.40.50.300">
    <property type="entry name" value="P-loop containing nucleotide triphosphate hydrolases"/>
    <property type="match status" value="1"/>
</dbReference>
<comment type="caution">
    <text evidence="7">The sequence shown here is derived from an EMBL/GenBank/DDBJ whole genome shotgun (WGS) entry which is preliminary data.</text>
</comment>
<evidence type="ECO:0000256" key="3">
    <source>
        <dbReference type="ARBA" id="ARBA00023134"/>
    </source>
</evidence>
<dbReference type="InterPro" id="IPR030386">
    <property type="entry name" value="G_GB1_RHD3_dom"/>
</dbReference>
<gene>
    <name evidence="7" type="ORF">Rsub_12400</name>
</gene>
<dbReference type="Gene3D" id="1.20.1000.10">
    <property type="entry name" value="Guanylate-binding protein, C-terminal domain"/>
    <property type="match status" value="1"/>
</dbReference>
<keyword evidence="8" id="KW-1185">Reference proteome</keyword>
<feature type="region of interest" description="Disordered" evidence="5">
    <location>
        <begin position="518"/>
        <end position="539"/>
    </location>
</feature>
<dbReference type="GO" id="GO:0003924">
    <property type="term" value="F:GTPase activity"/>
    <property type="evidence" value="ECO:0007669"/>
    <property type="project" value="InterPro"/>
</dbReference>
<keyword evidence="1" id="KW-0547">Nucleotide-binding</keyword>
<dbReference type="SUPFAM" id="SSF52540">
    <property type="entry name" value="P-loop containing nucleoside triphosphate hydrolases"/>
    <property type="match status" value="1"/>
</dbReference>
<feature type="region of interest" description="Disordered" evidence="5">
    <location>
        <begin position="711"/>
        <end position="745"/>
    </location>
</feature>
<evidence type="ECO:0000256" key="4">
    <source>
        <dbReference type="PROSITE-ProRule" id="PRU01052"/>
    </source>
</evidence>
<dbReference type="InterPro" id="IPR003191">
    <property type="entry name" value="Guanylate-bd/ATL_C"/>
</dbReference>
<dbReference type="InParanoid" id="A0A2V0PL45"/>
<evidence type="ECO:0000259" key="6">
    <source>
        <dbReference type="PROSITE" id="PS51715"/>
    </source>
</evidence>
<evidence type="ECO:0000256" key="2">
    <source>
        <dbReference type="ARBA" id="ARBA00022801"/>
    </source>
</evidence>
<dbReference type="InterPro" id="IPR036543">
    <property type="entry name" value="Guanylate-bd_C_sf"/>
</dbReference>
<keyword evidence="3" id="KW-0342">GTP-binding</keyword>
<dbReference type="PANTHER" id="PTHR10751">
    <property type="entry name" value="GUANYLATE BINDING PROTEIN"/>
    <property type="match status" value="1"/>
</dbReference>
<dbReference type="PROSITE" id="PS51715">
    <property type="entry name" value="G_GB1_RHD3"/>
    <property type="match status" value="1"/>
</dbReference>
<dbReference type="EMBL" id="BDRX01000172">
    <property type="protein sequence ID" value="GBF99772.1"/>
    <property type="molecule type" value="Genomic_DNA"/>
</dbReference>
<reference evidence="7 8" key="1">
    <citation type="journal article" date="2018" name="Sci. Rep.">
        <title>Raphidocelis subcapitata (=Pseudokirchneriella subcapitata) provides an insight into genome evolution and environmental adaptations in the Sphaeropleales.</title>
        <authorList>
            <person name="Suzuki S."/>
            <person name="Yamaguchi H."/>
            <person name="Nakajima N."/>
            <person name="Kawachi M."/>
        </authorList>
    </citation>
    <scope>NUCLEOTIDE SEQUENCE [LARGE SCALE GENOMIC DNA]</scope>
    <source>
        <strain evidence="7 8">NIES-35</strain>
    </source>
</reference>
<accession>A0A2V0PL45</accession>
<dbReference type="SUPFAM" id="SSF48340">
    <property type="entry name" value="Interferon-induced guanylate-binding protein 1 (GBP1), C-terminal domain"/>
    <property type="match status" value="1"/>
</dbReference>
<evidence type="ECO:0000256" key="1">
    <source>
        <dbReference type="ARBA" id="ARBA00022741"/>
    </source>
</evidence>
<proteinExistence type="inferred from homology"/>
<dbReference type="Pfam" id="PF02263">
    <property type="entry name" value="GBP"/>
    <property type="match status" value="1"/>
</dbReference>
<protein>
    <recommendedName>
        <fullName evidence="6">GB1/RHD3-type G domain-containing protein</fullName>
    </recommendedName>
</protein>
<organism evidence="7 8">
    <name type="scientific">Raphidocelis subcapitata</name>
    <dbReference type="NCBI Taxonomy" id="307507"/>
    <lineage>
        <taxon>Eukaryota</taxon>
        <taxon>Viridiplantae</taxon>
        <taxon>Chlorophyta</taxon>
        <taxon>core chlorophytes</taxon>
        <taxon>Chlorophyceae</taxon>
        <taxon>CS clade</taxon>
        <taxon>Sphaeropleales</taxon>
        <taxon>Selenastraceae</taxon>
        <taxon>Raphidocelis</taxon>
    </lineage>
</organism>
<evidence type="ECO:0000313" key="7">
    <source>
        <dbReference type="EMBL" id="GBF99772.1"/>
    </source>
</evidence>
<dbReference type="Pfam" id="PF02841">
    <property type="entry name" value="GBP_C"/>
    <property type="match status" value="1"/>
</dbReference>
<dbReference type="OrthoDB" id="2135133at2759"/>
<feature type="domain" description="GB1/RHD3-type G" evidence="6">
    <location>
        <begin position="71"/>
        <end position="316"/>
    </location>
</feature>
<dbReference type="GO" id="GO:0005525">
    <property type="term" value="F:GTP binding"/>
    <property type="evidence" value="ECO:0007669"/>
    <property type="project" value="UniProtKB-KW"/>
</dbReference>
<feature type="compositionally biased region" description="Low complexity" evidence="5">
    <location>
        <begin position="714"/>
        <end position="730"/>
    </location>
</feature>